<proteinExistence type="predicted"/>
<organism evidence="1 2">
    <name type="scientific">Mycetohabitans rhizoxinica (strain DSM 19002 / CIP 109453 / HKI 454)</name>
    <name type="common">Paraburkholderia rhizoxinica</name>
    <dbReference type="NCBI Taxonomy" id="882378"/>
    <lineage>
        <taxon>Bacteria</taxon>
        <taxon>Pseudomonadati</taxon>
        <taxon>Pseudomonadota</taxon>
        <taxon>Betaproteobacteria</taxon>
        <taxon>Burkholderiales</taxon>
        <taxon>Burkholderiaceae</taxon>
        <taxon>Mycetohabitans</taxon>
    </lineage>
</organism>
<sequence>MTGSITAWGIARGAMLSYQGASGLPVAVRRQVFVR</sequence>
<evidence type="ECO:0000313" key="1">
    <source>
        <dbReference type="EMBL" id="CBW75676.1"/>
    </source>
</evidence>
<name>E5ASU4_MYCRK</name>
<dbReference type="EMBL" id="FR687359">
    <property type="protein sequence ID" value="CBW75676.1"/>
    <property type="molecule type" value="Genomic_DNA"/>
</dbReference>
<dbReference type="Proteomes" id="UP000007437">
    <property type="component" value="Chromosome"/>
</dbReference>
<accession>E5ASU4</accession>
<dbReference type="KEGG" id="brh:RBRH_04117"/>
<reference evidence="1 2" key="1">
    <citation type="journal article" date="2011" name="J. Bacteriol.">
        <title>Complete genome sequence of Burkholderia rhizoxinica, an endosymbiont of Rhizopus microsporus.</title>
        <authorList>
            <person name="Lackner G."/>
            <person name="Moebius N."/>
            <person name="Partida-Martinez L."/>
            <person name="Hertweck C."/>
        </authorList>
    </citation>
    <scope>NUCLEOTIDE SEQUENCE [LARGE SCALE GENOMIC DNA]</scope>
    <source>
        <strain evidence="2">DSM 19002 / CIP 109453 / HKI 454</strain>
    </source>
</reference>
<protein>
    <submittedName>
        <fullName evidence="1">Uncharacterized protein</fullName>
    </submittedName>
</protein>
<dbReference type="AlphaFoldDB" id="E5ASU4"/>
<evidence type="ECO:0000313" key="2">
    <source>
        <dbReference type="Proteomes" id="UP000007437"/>
    </source>
</evidence>
<dbReference type="HOGENOM" id="CLU_3363866_0_0_4"/>
<gene>
    <name evidence="1" type="ordered locus">RBRH_04117</name>
</gene>